<evidence type="ECO:0000256" key="3">
    <source>
        <dbReference type="ARBA" id="ARBA00011233"/>
    </source>
</evidence>
<evidence type="ECO:0000313" key="6">
    <source>
        <dbReference type="EMBL" id="WPF87138.1"/>
    </source>
</evidence>
<evidence type="ECO:0000256" key="5">
    <source>
        <dbReference type="ARBA" id="ARBA00023277"/>
    </source>
</evidence>
<dbReference type="GO" id="GO:0008700">
    <property type="term" value="F:(R,S)-4-hydroxy-2-oxoglutarate aldolase activity"/>
    <property type="evidence" value="ECO:0007669"/>
    <property type="project" value="UniProtKB-EC"/>
</dbReference>
<comment type="similarity">
    <text evidence="2">Belongs to the KHG/KDPG aldolase family.</text>
</comment>
<dbReference type="SUPFAM" id="SSF51569">
    <property type="entry name" value="Aldolase"/>
    <property type="match status" value="1"/>
</dbReference>
<comment type="subunit">
    <text evidence="3">Homotrimer.</text>
</comment>
<sequence>MLDRWLSVLQKNRLIAVIRCNNLELGKKQAHAMAKAGVKLIEVTGNSYQPLELISTLRDELPSCYIGAGTILSHDFLTNAIASGIQFCFTPHFDPDLLALAHYHNIPMIPGALSPTEIITAFNYGAKTVKVFPIQSVGGVTYLKNILAPLPHIPLIPTGGVNITNAVDYIKAGAIAIGLASDLFPTDLIMEDNWQEITNRTKKLLENLEKLQ</sequence>
<keyword evidence="4 6" id="KW-0456">Lyase</keyword>
<organism evidence="6">
    <name type="scientific">Cyanobacterium aponinum AL20115</name>
    <dbReference type="NCBI Taxonomy" id="3090662"/>
    <lineage>
        <taxon>Bacteria</taxon>
        <taxon>Bacillati</taxon>
        <taxon>Cyanobacteriota</taxon>
        <taxon>Cyanophyceae</taxon>
        <taxon>Oscillatoriophycideae</taxon>
        <taxon>Chroococcales</taxon>
        <taxon>Geminocystaceae</taxon>
        <taxon>Cyanobacterium</taxon>
    </lineage>
</organism>
<evidence type="ECO:0000256" key="1">
    <source>
        <dbReference type="ARBA" id="ARBA00004761"/>
    </source>
</evidence>
<proteinExistence type="inferred from homology"/>
<dbReference type="AlphaFoldDB" id="A0AAF0Z826"/>
<accession>A0AAF0Z826</accession>
<dbReference type="CDD" id="cd00452">
    <property type="entry name" value="KDPG_aldolase"/>
    <property type="match status" value="1"/>
</dbReference>
<comment type="pathway">
    <text evidence="1">Carbohydrate acid metabolism.</text>
</comment>
<dbReference type="InterPro" id="IPR013785">
    <property type="entry name" value="Aldolase_TIM"/>
</dbReference>
<dbReference type="RefSeq" id="WP_099436197.1">
    <property type="nucleotide sequence ID" value="NZ_CP138348.1"/>
</dbReference>
<dbReference type="InterPro" id="IPR000887">
    <property type="entry name" value="Aldlse_KDPG_KHG"/>
</dbReference>
<evidence type="ECO:0000256" key="4">
    <source>
        <dbReference type="ARBA" id="ARBA00023239"/>
    </source>
</evidence>
<gene>
    <name evidence="6" type="ORF">SAY89_09960</name>
</gene>
<dbReference type="GO" id="GO:0008675">
    <property type="term" value="F:2-dehydro-3-deoxy-phosphogluconate aldolase activity"/>
    <property type="evidence" value="ECO:0007669"/>
    <property type="project" value="UniProtKB-EC"/>
</dbReference>
<keyword evidence="5" id="KW-0119">Carbohydrate metabolism</keyword>
<protein>
    <submittedName>
        <fullName evidence="6">Bifunctional 4-hydroxy-2-oxoglutarate aldolase/2-dehydro-3-deoxy-phosphogluconate aldolase</fullName>
        <ecNumber evidence="6">4.1.2.14</ecNumber>
        <ecNumber evidence="6">4.1.3.16</ecNumber>
    </submittedName>
</protein>
<dbReference type="NCBIfam" id="TIGR01182">
    <property type="entry name" value="eda"/>
    <property type="match status" value="1"/>
</dbReference>
<dbReference type="Pfam" id="PF01081">
    <property type="entry name" value="Aldolase"/>
    <property type="match status" value="1"/>
</dbReference>
<evidence type="ECO:0000256" key="2">
    <source>
        <dbReference type="ARBA" id="ARBA00006906"/>
    </source>
</evidence>
<dbReference type="PANTHER" id="PTHR30246">
    <property type="entry name" value="2-KETO-3-DEOXY-6-PHOSPHOGLUCONATE ALDOLASE"/>
    <property type="match status" value="1"/>
</dbReference>
<name>A0AAF0Z826_9CHRO</name>
<dbReference type="Gene3D" id="3.20.20.70">
    <property type="entry name" value="Aldolase class I"/>
    <property type="match status" value="1"/>
</dbReference>
<dbReference type="EC" id="4.1.2.14" evidence="6"/>
<dbReference type="EC" id="4.1.3.16" evidence="6"/>
<dbReference type="EMBL" id="CP138348">
    <property type="protein sequence ID" value="WPF87138.1"/>
    <property type="molecule type" value="Genomic_DNA"/>
</dbReference>
<dbReference type="PANTHER" id="PTHR30246:SF1">
    <property type="entry name" value="2-DEHYDRO-3-DEOXY-6-PHOSPHOGALACTONATE ALDOLASE-RELATED"/>
    <property type="match status" value="1"/>
</dbReference>
<reference evidence="6" key="1">
    <citation type="submission" date="2023-11" db="EMBL/GenBank/DDBJ databases">
        <title>Genome sequence of Cyanobacterium aponinum BCRC AL20115.</title>
        <authorList>
            <person name="Chang H.-Y."/>
            <person name="Lin K.-M."/>
            <person name="Hsueh H.-T."/>
            <person name="Chu H.-A."/>
            <person name="Kuo C.-H."/>
        </authorList>
    </citation>
    <scope>NUCLEOTIDE SEQUENCE</scope>
    <source>
        <strain evidence="6">AL20115</strain>
    </source>
</reference>
<dbReference type="NCBIfam" id="NF005673">
    <property type="entry name" value="PRK07455.1"/>
    <property type="match status" value="1"/>
</dbReference>